<dbReference type="OrthoDB" id="10628243at2759"/>
<feature type="compositionally biased region" description="Low complexity" evidence="1">
    <location>
        <begin position="63"/>
        <end position="83"/>
    </location>
</feature>
<evidence type="ECO:0000313" key="2">
    <source>
        <dbReference type="EMBL" id="KAG8459595.1"/>
    </source>
</evidence>
<dbReference type="Proteomes" id="UP000751190">
    <property type="component" value="Unassembled WGS sequence"/>
</dbReference>
<feature type="region of interest" description="Disordered" evidence="1">
    <location>
        <begin position="1"/>
        <end position="107"/>
    </location>
</feature>
<proteinExistence type="predicted"/>
<name>A0A8J5XIV4_DIALT</name>
<dbReference type="AlphaFoldDB" id="A0A8J5XIV4"/>
<protein>
    <submittedName>
        <fullName evidence="2">Uncharacterized protein</fullName>
    </submittedName>
</protein>
<dbReference type="EMBL" id="JAGTXO010000039">
    <property type="protein sequence ID" value="KAG8459595.1"/>
    <property type="molecule type" value="Genomic_DNA"/>
</dbReference>
<keyword evidence="3" id="KW-1185">Reference proteome</keyword>
<evidence type="ECO:0000256" key="1">
    <source>
        <dbReference type="SAM" id="MobiDB-lite"/>
    </source>
</evidence>
<organism evidence="2 3">
    <name type="scientific">Diacronema lutheri</name>
    <name type="common">Unicellular marine alga</name>
    <name type="synonym">Monochrysis lutheri</name>
    <dbReference type="NCBI Taxonomy" id="2081491"/>
    <lineage>
        <taxon>Eukaryota</taxon>
        <taxon>Haptista</taxon>
        <taxon>Haptophyta</taxon>
        <taxon>Pavlovophyceae</taxon>
        <taxon>Pavlovales</taxon>
        <taxon>Pavlovaceae</taxon>
        <taxon>Diacronema</taxon>
    </lineage>
</organism>
<evidence type="ECO:0000313" key="3">
    <source>
        <dbReference type="Proteomes" id="UP000751190"/>
    </source>
</evidence>
<reference evidence="2" key="1">
    <citation type="submission" date="2021-05" db="EMBL/GenBank/DDBJ databases">
        <title>The genome of the haptophyte Pavlova lutheri (Diacronema luteri, Pavlovales) - a model for lipid biosynthesis in eukaryotic algae.</title>
        <authorList>
            <person name="Hulatt C.J."/>
            <person name="Posewitz M.C."/>
        </authorList>
    </citation>
    <scope>NUCLEOTIDE SEQUENCE</scope>
    <source>
        <strain evidence="2">NIVA-4/92</strain>
    </source>
</reference>
<comment type="caution">
    <text evidence="2">The sequence shown here is derived from an EMBL/GenBank/DDBJ whole genome shotgun (WGS) entry which is preliminary data.</text>
</comment>
<feature type="compositionally biased region" description="Low complexity" evidence="1">
    <location>
        <begin position="22"/>
        <end position="41"/>
    </location>
</feature>
<gene>
    <name evidence="2" type="ORF">KFE25_000951</name>
</gene>
<accession>A0A8J5XIV4</accession>
<sequence>MLHIHEDAGPQLARRAGASGRAPLKAKSASASAGTAPAAGKHVALAQPRRALGDITNKNGKLSAAAPERAGAGAAPKEAGSKPQPKRIPPPDFDEIERMFPAPPPNISIDTSGIDLDAIVDSVLKYERATSAFAPPPAPAMSAIDLAPPTAADVADALDGLFLDSELQPFELGPALLEPLATCTLDAAAGGAALLAGELPDSVELDAEGAAPASDSDDEMDFD</sequence>